<dbReference type="PANTHER" id="PTHR31566:SF0">
    <property type="entry name" value="CYTOCHROME C BIOGENESIS PROTEIN CCS1, CHLOROPLASTIC"/>
    <property type="match status" value="1"/>
</dbReference>
<evidence type="ECO:0000256" key="6">
    <source>
        <dbReference type="SAM" id="MobiDB-lite"/>
    </source>
</evidence>
<evidence type="ECO:0000256" key="7">
    <source>
        <dbReference type="SAM" id="Phobius"/>
    </source>
</evidence>
<reference evidence="10" key="1">
    <citation type="journal article" date="2019" name="Int. J. Syst. Evol. Microbiol.">
        <title>The Global Catalogue of Microorganisms (GCM) 10K type strain sequencing project: providing services to taxonomists for standard genome sequencing and annotation.</title>
        <authorList>
            <consortium name="The Broad Institute Genomics Platform"/>
            <consortium name="The Broad Institute Genome Sequencing Center for Infectious Disease"/>
            <person name="Wu L."/>
            <person name="Ma J."/>
        </authorList>
    </citation>
    <scope>NUCLEOTIDE SEQUENCE [LARGE SCALE GENOMIC DNA]</scope>
    <source>
        <strain evidence="10">CGMCC 4.7304</strain>
    </source>
</reference>
<dbReference type="PANTHER" id="PTHR31566">
    <property type="entry name" value="CYTOCHROME C BIOGENESIS PROTEIN CCS1, CHLOROPLASTIC"/>
    <property type="match status" value="1"/>
</dbReference>
<dbReference type="Proteomes" id="UP001595858">
    <property type="component" value="Unassembled WGS sequence"/>
</dbReference>
<name>A0ABV9SHS4_9ACTN</name>
<evidence type="ECO:0000256" key="5">
    <source>
        <dbReference type="ARBA" id="ARBA00023136"/>
    </source>
</evidence>
<accession>A0ABV9SHS4</accession>
<evidence type="ECO:0000313" key="9">
    <source>
        <dbReference type="EMBL" id="MFC4865493.1"/>
    </source>
</evidence>
<sequence length="544" mass="58812">MAVAFEPTSASEPAAAETGRPADPQPPVPGALSVLGWARWTWRTLTSMRTALILLFLLAVGAIPGSMLPQRGVSVEQVNNYFTEHPDLAPWLDRLYLFDVYSSPWYAAIYLLLFVSLTGCVLPRALAHYRAMRAPPPRTPRNLGRMPYSASFTTAAGPEQVLAGARGLLTRHRIRTETDGRTGARSVSAETGYLRETGNVLFHLALLALLAALATGSFLSYRGNMLVVEGDGFANTVTSYDSYFPGTAVDQEDLQPFSFTVEDFDVSYVQEGEMSGQAASYTADLSYRSSPEAPERDHRLEVNHPLSVDGAQVYLLGHGYAPEFEVKNSEGEVVFDQPVPFIARQERTFTSDGVVKVPDAGEQQLGFTSVFLPSAAKGPGGDLVSDFPAARDPVVTLTGYRGDLGLDSGASQSVYQLNTEDMNRLGESPELRPGDSWKLPDGAGTVTFTGYSDYISMQVNSNPARLPALAAASTAVLGLLATLFVRPRRVWVRARAREDGRTVVEVAGLGKSENAALTADFHSFATSLRDRLREGPATETGTKE</sequence>
<keyword evidence="4 7" id="KW-1133">Transmembrane helix</keyword>
<evidence type="ECO:0000256" key="3">
    <source>
        <dbReference type="ARBA" id="ARBA00022748"/>
    </source>
</evidence>
<keyword evidence="5 7" id="KW-0472">Membrane</keyword>
<protein>
    <submittedName>
        <fullName evidence="9">Cytochrome c biogenesis protein ResB</fullName>
    </submittedName>
</protein>
<dbReference type="RefSeq" id="WP_386698945.1">
    <property type="nucleotide sequence ID" value="NZ_BAAAQI010000003.1"/>
</dbReference>
<feature type="transmembrane region" description="Helical" evidence="7">
    <location>
        <begin position="200"/>
        <end position="221"/>
    </location>
</feature>
<evidence type="ECO:0000259" key="8">
    <source>
        <dbReference type="Pfam" id="PF05140"/>
    </source>
</evidence>
<dbReference type="EMBL" id="JBHSIY010000003">
    <property type="protein sequence ID" value="MFC4865493.1"/>
    <property type="molecule type" value="Genomic_DNA"/>
</dbReference>
<proteinExistence type="predicted"/>
<keyword evidence="3" id="KW-0201">Cytochrome c-type biogenesis</keyword>
<feature type="compositionally biased region" description="Low complexity" evidence="6">
    <location>
        <begin position="1"/>
        <end position="18"/>
    </location>
</feature>
<evidence type="ECO:0000256" key="1">
    <source>
        <dbReference type="ARBA" id="ARBA00004141"/>
    </source>
</evidence>
<comment type="caution">
    <text evidence="9">The sequence shown here is derived from an EMBL/GenBank/DDBJ whole genome shotgun (WGS) entry which is preliminary data.</text>
</comment>
<dbReference type="Pfam" id="PF05140">
    <property type="entry name" value="ResB"/>
    <property type="match status" value="1"/>
</dbReference>
<keyword evidence="10" id="KW-1185">Reference proteome</keyword>
<organism evidence="9 10">
    <name type="scientific">Streptomonospora arabica</name>
    <dbReference type="NCBI Taxonomy" id="412417"/>
    <lineage>
        <taxon>Bacteria</taxon>
        <taxon>Bacillati</taxon>
        <taxon>Actinomycetota</taxon>
        <taxon>Actinomycetes</taxon>
        <taxon>Streptosporangiales</taxon>
        <taxon>Nocardiopsidaceae</taxon>
        <taxon>Streptomonospora</taxon>
    </lineage>
</organism>
<comment type="subcellular location">
    <subcellularLocation>
        <location evidence="1">Membrane</location>
        <topology evidence="1">Multi-pass membrane protein</topology>
    </subcellularLocation>
</comment>
<evidence type="ECO:0000256" key="2">
    <source>
        <dbReference type="ARBA" id="ARBA00022692"/>
    </source>
</evidence>
<gene>
    <name evidence="9" type="ORF">ACFPCZ_02510</name>
</gene>
<evidence type="ECO:0000256" key="4">
    <source>
        <dbReference type="ARBA" id="ARBA00022989"/>
    </source>
</evidence>
<feature type="transmembrane region" description="Helical" evidence="7">
    <location>
        <begin position="105"/>
        <end position="126"/>
    </location>
</feature>
<feature type="transmembrane region" description="Helical" evidence="7">
    <location>
        <begin position="51"/>
        <end position="68"/>
    </location>
</feature>
<dbReference type="InterPro" id="IPR023494">
    <property type="entry name" value="Cyt_c_bgen_Ccs1/CcsB/ResB"/>
</dbReference>
<keyword evidence="2 7" id="KW-0812">Transmembrane</keyword>
<dbReference type="InterPro" id="IPR007816">
    <property type="entry name" value="ResB-like_domain"/>
</dbReference>
<evidence type="ECO:0000313" key="10">
    <source>
        <dbReference type="Proteomes" id="UP001595858"/>
    </source>
</evidence>
<feature type="region of interest" description="Disordered" evidence="6">
    <location>
        <begin position="1"/>
        <end position="27"/>
    </location>
</feature>
<feature type="transmembrane region" description="Helical" evidence="7">
    <location>
        <begin position="466"/>
        <end position="485"/>
    </location>
</feature>
<feature type="domain" description="ResB-like" evidence="8">
    <location>
        <begin position="48"/>
        <end position="521"/>
    </location>
</feature>